<organism evidence="2 3">
    <name type="scientific">Hypsibius exemplaris</name>
    <name type="common">Freshwater tardigrade</name>
    <dbReference type="NCBI Taxonomy" id="2072580"/>
    <lineage>
        <taxon>Eukaryota</taxon>
        <taxon>Metazoa</taxon>
        <taxon>Ecdysozoa</taxon>
        <taxon>Tardigrada</taxon>
        <taxon>Eutardigrada</taxon>
        <taxon>Parachela</taxon>
        <taxon>Hypsibioidea</taxon>
        <taxon>Hypsibiidae</taxon>
        <taxon>Hypsibius</taxon>
    </lineage>
</organism>
<proteinExistence type="predicted"/>
<name>A0A1W0X6N9_HYPEX</name>
<keyword evidence="1" id="KW-1133">Transmembrane helix</keyword>
<sequence>MSIANGIYSLNWLVPLFAQVVALCVIARRYLTRVGVAGHVGPCPSIPVIPPPRRKQTTSILGLTFVLTLVFQLPLSLMANMPKSTCTLGSDRSPC</sequence>
<evidence type="ECO:0000256" key="1">
    <source>
        <dbReference type="SAM" id="Phobius"/>
    </source>
</evidence>
<keyword evidence="1" id="KW-0812">Transmembrane</keyword>
<dbReference type="AlphaFoldDB" id="A0A1W0X6N9"/>
<reference evidence="3" key="1">
    <citation type="submission" date="2017-01" db="EMBL/GenBank/DDBJ databases">
        <title>Comparative genomics of anhydrobiosis in the tardigrade Hypsibius dujardini.</title>
        <authorList>
            <person name="Yoshida Y."/>
            <person name="Koutsovoulos G."/>
            <person name="Laetsch D."/>
            <person name="Stevens L."/>
            <person name="Kumar S."/>
            <person name="Horikawa D."/>
            <person name="Ishino K."/>
            <person name="Komine S."/>
            <person name="Tomita M."/>
            <person name="Blaxter M."/>
            <person name="Arakawa K."/>
        </authorList>
    </citation>
    <scope>NUCLEOTIDE SEQUENCE [LARGE SCALE GENOMIC DNA]</scope>
    <source>
        <strain evidence="3">Z151</strain>
    </source>
</reference>
<feature type="transmembrane region" description="Helical" evidence="1">
    <location>
        <begin position="12"/>
        <end position="31"/>
    </location>
</feature>
<dbReference type="EMBL" id="MTYJ01000013">
    <property type="protein sequence ID" value="OQV23209.1"/>
    <property type="molecule type" value="Genomic_DNA"/>
</dbReference>
<evidence type="ECO:0000313" key="2">
    <source>
        <dbReference type="EMBL" id="OQV23209.1"/>
    </source>
</evidence>
<keyword evidence="1" id="KW-0472">Membrane</keyword>
<feature type="transmembrane region" description="Helical" evidence="1">
    <location>
        <begin position="60"/>
        <end position="79"/>
    </location>
</feature>
<accession>A0A1W0X6N9</accession>
<gene>
    <name evidence="2" type="ORF">BV898_02942</name>
</gene>
<keyword evidence="3" id="KW-1185">Reference proteome</keyword>
<dbReference type="Proteomes" id="UP000192578">
    <property type="component" value="Unassembled WGS sequence"/>
</dbReference>
<protein>
    <submittedName>
        <fullName evidence="2">Uncharacterized protein</fullName>
    </submittedName>
</protein>
<evidence type="ECO:0000313" key="3">
    <source>
        <dbReference type="Proteomes" id="UP000192578"/>
    </source>
</evidence>
<comment type="caution">
    <text evidence="2">The sequence shown here is derived from an EMBL/GenBank/DDBJ whole genome shotgun (WGS) entry which is preliminary data.</text>
</comment>